<comment type="similarity">
    <text evidence="9 11">Belongs to the adenylosuccinate synthetase family.</text>
</comment>
<comment type="function">
    <text evidence="11">Plays an important role in the de novo pathway of purine nucleotide biosynthesis.</text>
</comment>
<dbReference type="InterPro" id="IPR042111">
    <property type="entry name" value="Adenylosuccinate_synth_dom3"/>
</dbReference>
<feature type="active site" description="Proton acceptor" evidence="9">
    <location>
        <position position="509"/>
    </location>
</feature>
<dbReference type="SMART" id="SM00788">
    <property type="entry name" value="Adenylsucc_synt"/>
    <property type="match status" value="1"/>
</dbReference>
<dbReference type="SUPFAM" id="SSF52540">
    <property type="entry name" value="P-loop containing nucleoside triphosphate hydrolases"/>
    <property type="match status" value="1"/>
</dbReference>
<organism evidence="14 15">
    <name type="scientific">Phytophthora kernoviae</name>
    <dbReference type="NCBI Taxonomy" id="325452"/>
    <lineage>
        <taxon>Eukaryota</taxon>
        <taxon>Sar</taxon>
        <taxon>Stramenopiles</taxon>
        <taxon>Oomycota</taxon>
        <taxon>Peronosporomycetes</taxon>
        <taxon>Peronosporales</taxon>
        <taxon>Peronosporaceae</taxon>
        <taxon>Phytophthora</taxon>
    </lineage>
</organism>
<dbReference type="GO" id="GO:0000287">
    <property type="term" value="F:magnesium ion binding"/>
    <property type="evidence" value="ECO:0007669"/>
    <property type="project" value="UniProtKB-UniRule"/>
</dbReference>
<dbReference type="GO" id="GO:0005525">
    <property type="term" value="F:GTP binding"/>
    <property type="evidence" value="ECO:0007669"/>
    <property type="project" value="UniProtKB-UniRule"/>
</dbReference>
<feature type="binding site" evidence="9">
    <location>
        <position position="795"/>
    </location>
    <ligand>
        <name>IMP</name>
        <dbReference type="ChEBI" id="CHEBI:58053"/>
    </ligand>
</feature>
<evidence type="ECO:0000256" key="8">
    <source>
        <dbReference type="ARBA" id="ARBA00050432"/>
    </source>
</evidence>
<keyword evidence="2 9" id="KW-0436">Ligase</keyword>
<dbReference type="OrthoDB" id="10265645at2759"/>
<dbReference type="InterPro" id="IPR001114">
    <property type="entry name" value="Adenylosuccinate_synthetase"/>
</dbReference>
<feature type="active site" evidence="10">
    <location>
        <position position="636"/>
    </location>
</feature>
<feature type="binding site" evidence="9">
    <location>
        <begin position="534"/>
        <end position="537"/>
    </location>
    <ligand>
        <name>IMP</name>
        <dbReference type="ChEBI" id="CHEBI:58053"/>
    </ligand>
</feature>
<comment type="cofactor">
    <cofactor evidence="9">
        <name>Mg(2+)</name>
        <dbReference type="ChEBI" id="CHEBI:18420"/>
    </cofactor>
    <text evidence="9">Binds 1 Mg(2+) ion per subunit.</text>
</comment>
<accession>A0A3F2RIS2</accession>
<feature type="active site" description="Proton donor" evidence="9">
    <location>
        <position position="537"/>
    </location>
</feature>
<evidence type="ECO:0000256" key="9">
    <source>
        <dbReference type="HAMAP-Rule" id="MF_03125"/>
    </source>
</evidence>
<evidence type="ECO:0000256" key="2">
    <source>
        <dbReference type="ARBA" id="ARBA00022598"/>
    </source>
</evidence>
<keyword evidence="6 9" id="KW-0460">Magnesium</keyword>
<feature type="binding site" evidence="9">
    <location>
        <position position="731"/>
    </location>
    <ligand>
        <name>IMP</name>
        <dbReference type="ChEBI" id="CHEBI:58053"/>
    </ligand>
</feature>
<feature type="binding site" evidence="9">
    <location>
        <begin position="823"/>
        <end position="825"/>
    </location>
    <ligand>
        <name>GTP</name>
        <dbReference type="ChEBI" id="CHEBI:37565"/>
    </ligand>
</feature>
<feature type="binding site" evidence="9">
    <location>
        <position position="625"/>
    </location>
    <ligand>
        <name>IMP</name>
        <dbReference type="ChEBI" id="CHEBI:58053"/>
    </ligand>
</feature>
<feature type="binding site" evidence="9">
    <location>
        <begin position="509"/>
        <end position="512"/>
    </location>
    <ligand>
        <name>IMP</name>
        <dbReference type="ChEBI" id="CHEBI:58053"/>
    </ligand>
</feature>
<evidence type="ECO:0000256" key="10">
    <source>
        <dbReference type="PROSITE-ProRule" id="PRU10134"/>
    </source>
</evidence>
<feature type="binding site" evidence="9">
    <location>
        <position position="536"/>
    </location>
    <ligand>
        <name>Mg(2+)</name>
        <dbReference type="ChEBI" id="CHEBI:18420"/>
    </ligand>
</feature>
<dbReference type="NCBIfam" id="TIGR00184">
    <property type="entry name" value="purA"/>
    <property type="match status" value="1"/>
</dbReference>
<dbReference type="CDD" id="cd03108">
    <property type="entry name" value="AdSS"/>
    <property type="match status" value="1"/>
</dbReference>
<proteinExistence type="inferred from homology"/>
<dbReference type="InterPro" id="IPR033128">
    <property type="entry name" value="Adenylosuccin_syn_Lys_AS"/>
</dbReference>
<evidence type="ECO:0000313" key="16">
    <source>
        <dbReference type="Proteomes" id="UP000284657"/>
    </source>
</evidence>
<feature type="binding site" evidence="9">
    <location>
        <position position="797"/>
    </location>
    <ligand>
        <name>GTP</name>
        <dbReference type="ChEBI" id="CHEBI:37565"/>
    </ligand>
</feature>
<dbReference type="PROSITE" id="PS00513">
    <property type="entry name" value="ADENYLOSUCCIN_SYN_2"/>
    <property type="match status" value="1"/>
</dbReference>
<keyword evidence="4 9" id="KW-0547">Nucleotide-binding</keyword>
<evidence type="ECO:0000256" key="3">
    <source>
        <dbReference type="ARBA" id="ARBA00022723"/>
    </source>
</evidence>
<comment type="subunit">
    <text evidence="1 9">Homodimer.</text>
</comment>
<dbReference type="Pfam" id="PF00709">
    <property type="entry name" value="Adenylsucc_synt"/>
    <property type="match status" value="1"/>
</dbReference>
<feature type="binding site" evidence="9">
    <location>
        <begin position="536"/>
        <end position="538"/>
    </location>
    <ligand>
        <name>GTP</name>
        <dbReference type="ChEBI" id="CHEBI:37565"/>
    </ligand>
</feature>
<evidence type="ECO:0000256" key="1">
    <source>
        <dbReference type="ARBA" id="ARBA00011738"/>
    </source>
</evidence>
<dbReference type="Proteomes" id="UP000277300">
    <property type="component" value="Unassembled WGS sequence"/>
</dbReference>
<dbReference type="PROSITE" id="PS50003">
    <property type="entry name" value="PH_DOMAIN"/>
    <property type="match status" value="1"/>
</dbReference>
<evidence type="ECO:0000256" key="6">
    <source>
        <dbReference type="ARBA" id="ARBA00022842"/>
    </source>
</evidence>
<feature type="binding site" evidence="9">
    <location>
        <begin position="791"/>
        <end position="797"/>
    </location>
    <ligand>
        <name>substrate</name>
    </ligand>
</feature>
<dbReference type="UniPathway" id="UPA00075">
    <property type="reaction ID" value="UER00335"/>
</dbReference>
<keyword evidence="3 9" id="KW-0479">Metal-binding</keyword>
<dbReference type="Gene3D" id="3.90.170.10">
    <property type="entry name" value="Adenylosuccinate Synthetase, subunit A, domain 3"/>
    <property type="match status" value="1"/>
</dbReference>
<comment type="function">
    <text evidence="9">Plays an important role in the de novo pathway and in the salvage pathway of purine nucleotide biosynthesis. Catalyzes the first commited step in the biosynthesis of AMP from IMP.</text>
</comment>
<feature type="binding site" evidence="9">
    <location>
        <position position="716"/>
    </location>
    <ligand>
        <name>IMP</name>
        <dbReference type="ChEBI" id="CHEBI:58053"/>
    </ligand>
</feature>
<feature type="binding site" evidence="9">
    <location>
        <position position="509"/>
    </location>
    <ligand>
        <name>Mg(2+)</name>
        <dbReference type="ChEBI" id="CHEBI:18420"/>
    </ligand>
</feature>
<comment type="caution">
    <text evidence="14">The sequence shown here is derived from an EMBL/GenBank/DDBJ whole genome shotgun (WGS) entry which is preliminary data.</text>
</comment>
<feature type="domain" description="PH" evidence="12">
    <location>
        <begin position="169"/>
        <end position="289"/>
    </location>
</feature>
<comment type="catalytic activity">
    <reaction evidence="8 9 11">
        <text>IMP + L-aspartate + GTP = N(6)-(1,2-dicarboxyethyl)-AMP + GDP + phosphate + 2 H(+)</text>
        <dbReference type="Rhea" id="RHEA:15753"/>
        <dbReference type="ChEBI" id="CHEBI:15378"/>
        <dbReference type="ChEBI" id="CHEBI:29991"/>
        <dbReference type="ChEBI" id="CHEBI:37565"/>
        <dbReference type="ChEBI" id="CHEBI:43474"/>
        <dbReference type="ChEBI" id="CHEBI:57567"/>
        <dbReference type="ChEBI" id="CHEBI:58053"/>
        <dbReference type="ChEBI" id="CHEBI:58189"/>
        <dbReference type="EC" id="6.3.4.4"/>
    </reaction>
</comment>
<feature type="binding site" evidence="9">
    <location>
        <begin position="508"/>
        <end position="514"/>
    </location>
    <ligand>
        <name>GTP</name>
        <dbReference type="ChEBI" id="CHEBI:37565"/>
    </ligand>
</feature>
<protein>
    <recommendedName>
        <fullName evidence="9 11">Adenylosuccinate synthetase</fullName>
        <shortName evidence="9">AMPSase</shortName>
        <shortName evidence="9">AdSS</shortName>
        <ecNumber evidence="9 11">6.3.4.4</ecNumber>
    </recommendedName>
    <alternativeName>
        <fullName evidence="9">IMP--aspartate ligase</fullName>
    </alternativeName>
</protein>
<evidence type="ECO:0000256" key="4">
    <source>
        <dbReference type="ARBA" id="ARBA00022741"/>
    </source>
</evidence>
<dbReference type="GO" id="GO:0044208">
    <property type="term" value="P:'de novo' AMP biosynthetic process"/>
    <property type="evidence" value="ECO:0007669"/>
    <property type="project" value="UniProtKB-UniRule"/>
</dbReference>
<dbReference type="Gene3D" id="2.30.29.30">
    <property type="entry name" value="Pleckstrin-homology domain (PH domain)/Phosphotyrosine-binding domain (PTB)"/>
    <property type="match status" value="1"/>
</dbReference>
<evidence type="ECO:0000256" key="7">
    <source>
        <dbReference type="ARBA" id="ARBA00023134"/>
    </source>
</evidence>
<dbReference type="HAMAP" id="MF_00011">
    <property type="entry name" value="Adenylosucc_synth"/>
    <property type="match status" value="1"/>
</dbReference>
<evidence type="ECO:0000313" key="15">
    <source>
        <dbReference type="Proteomes" id="UP000277300"/>
    </source>
</evidence>
<dbReference type="GO" id="GO:0046040">
    <property type="term" value="P:IMP metabolic process"/>
    <property type="evidence" value="ECO:0007669"/>
    <property type="project" value="TreeGrafter"/>
</dbReference>
<dbReference type="GO" id="GO:0004019">
    <property type="term" value="F:adenylosuccinate synthase activity"/>
    <property type="evidence" value="ECO:0007669"/>
    <property type="project" value="UniProtKB-UniRule"/>
</dbReference>
<dbReference type="Gene3D" id="3.40.440.10">
    <property type="entry name" value="Adenylosuccinate Synthetase, subunit A, domain 1"/>
    <property type="match status" value="1"/>
</dbReference>
<keyword evidence="7 9" id="KW-0342">GTP-binding</keyword>
<dbReference type="PROSITE" id="PS01266">
    <property type="entry name" value="ADENYLOSUCCIN_SYN_1"/>
    <property type="match status" value="1"/>
</dbReference>
<dbReference type="FunFam" id="3.90.170.10:FF:000001">
    <property type="entry name" value="Adenylosuccinate synthetase"/>
    <property type="match status" value="1"/>
</dbReference>
<dbReference type="PANTHER" id="PTHR11846:SF0">
    <property type="entry name" value="ADENYLOSUCCINATE SYNTHETASE"/>
    <property type="match status" value="1"/>
</dbReference>
<feature type="binding site" evidence="9">
    <location>
        <position position="639"/>
    </location>
    <ligand>
        <name>IMP</name>
        <dbReference type="ChEBI" id="CHEBI:58053"/>
        <note>ligand shared between dimeric partners</note>
    </ligand>
</feature>
<dbReference type="Proteomes" id="UP000284657">
    <property type="component" value="Unassembled WGS sequence"/>
</dbReference>
<sequence length="926" mass="102970">MSAPEDAVAQLLCVHLGLLGVEELPLDAVREFRDLYRLPLRSFSDKCALLAAAEASGCSAVILDVLLFVSETMAPSLFRKQLAVLPLSLSQWVHYLVEQCMVTNETVSLSALRGILDLSLKVTDDVLDIAKFYRHRFPVWILDLLYEYVTLAKLQIQTEKEDANTAPEVCRMEAYLDKRSRGVGNLQANWRMRYIHLMEREIVYFKHDGDKAANSKNPFHDMRKKGNKKGNLPLARGMQIEPLDYRGKFSLRPNCVKICDAAGTEELILDVFTPEVQRQWVAAVSANVKRLELDPRWLAFPRRCVHRMTVGEFLRYSMLYHGDSKKEHTRNSPCQPGELRGQFNIDPKRYLFSALVTSTDSVGWGDPQVEEQDKPKMRLDVVRRTARAAARFSAQCQGQQFRAAHASATLRSALALEASQAQQSSSSSRLLPVAAAVAILGAAGVVSVDNEAKCESPVTPVNRDAATQTMLKEVVAKLNRIESAVANPHRHTDGLNAGVDVVLGAQWGDEGKGKLVDSLSQSYDVIVRVAGGSNAGHTIVHEGKKYKFHLVPSGILNPNAVCIIGNGVVVHLPSLLEELKELKRMGVDYEGRILISDRAHMVMDLHQEVDALNELRRGRNKIGTTKKGIGPAYSSKMLRNGVRVGDLRYFDDFAEKLRDLVKFYKDNYPELEMDAEAEIKVYNDMKDNILSFTVDTVAYLNNAYVSGKKILVEGANATMLDIDFGTYPYVTSSNPSIGSVCTGGGISPNRLNGIIGIVKAYCTRVGEGPFPTELHDSVGEHLGTVGAEFGTTTGRARRCGWLDIPQMRYSNMVNGFTELNLTKLDVLTGLKKVKIGVAYWYKGKKLDGMPSNLQLLEESVVEYEELDGWSEDISKCKTFEELPVAAQKYVLRVEELLGTHIKWIGVGQDRFDVITRPHPLEKSFSS</sequence>
<dbReference type="FunFam" id="1.10.300.10:FF:000002">
    <property type="entry name" value="Adenylosuccinate synthetase, chloroplastic"/>
    <property type="match status" value="1"/>
</dbReference>
<evidence type="ECO:0000313" key="13">
    <source>
        <dbReference type="EMBL" id="RLN52582.1"/>
    </source>
</evidence>
<name>A0A3F2RIS2_9STRA</name>
<dbReference type="EMBL" id="MBDO02000339">
    <property type="protein sequence ID" value="RLN56869.1"/>
    <property type="molecule type" value="Genomic_DNA"/>
</dbReference>
<dbReference type="InterPro" id="IPR027417">
    <property type="entry name" value="P-loop_NTPase"/>
</dbReference>
<dbReference type="Gene3D" id="1.10.300.10">
    <property type="entry name" value="Adenylosuccinate Synthetase, subunit A, domain 2"/>
    <property type="match status" value="1"/>
</dbReference>
<comment type="subcellular location">
    <subcellularLocation>
        <location evidence="9">Cytoplasm</location>
    </subcellularLocation>
</comment>
<dbReference type="EC" id="6.3.4.4" evidence="9 11"/>
<evidence type="ECO:0000256" key="5">
    <source>
        <dbReference type="ARBA" id="ARBA00022755"/>
    </source>
</evidence>
<dbReference type="InterPro" id="IPR042109">
    <property type="entry name" value="Adenylosuccinate_synth_dom1"/>
</dbReference>
<dbReference type="NCBIfam" id="NF002223">
    <property type="entry name" value="PRK01117.1"/>
    <property type="match status" value="1"/>
</dbReference>
<dbReference type="AlphaFoldDB" id="A0A3F2RIS2"/>
<keyword evidence="9" id="KW-0963">Cytoplasm</keyword>
<reference evidence="15 16" key="1">
    <citation type="submission" date="2018-07" db="EMBL/GenBank/DDBJ databases">
        <title>Genome sequencing of oomycete isolates from Chile give support for New Zealand origin for Phytophthora kernoviae and make available the first Nothophytophthora sp. genome.</title>
        <authorList>
            <person name="Studholme D.J."/>
            <person name="Sanfuentes E."/>
            <person name="Panda P."/>
            <person name="Hill R."/>
            <person name="Sambles C."/>
            <person name="Grant M."/>
            <person name="Williams N.M."/>
            <person name="Mcdougal R.L."/>
        </authorList>
    </citation>
    <scope>NUCLEOTIDE SEQUENCE [LARGE SCALE GENOMIC DNA]</scope>
    <source>
        <strain evidence="14">Chile6</strain>
        <strain evidence="13">Chile7</strain>
    </source>
</reference>
<dbReference type="SUPFAM" id="SSF50729">
    <property type="entry name" value="PH domain-like"/>
    <property type="match status" value="1"/>
</dbReference>
<evidence type="ECO:0000313" key="14">
    <source>
        <dbReference type="EMBL" id="RLN56869.1"/>
    </source>
</evidence>
<dbReference type="InterPro" id="IPR001849">
    <property type="entry name" value="PH_domain"/>
</dbReference>
<feature type="binding site" evidence="9">
    <location>
        <begin position="905"/>
        <end position="907"/>
    </location>
    <ligand>
        <name>GTP</name>
        <dbReference type="ChEBI" id="CHEBI:37565"/>
    </ligand>
</feature>
<dbReference type="InterPro" id="IPR011993">
    <property type="entry name" value="PH-like_dom_sf"/>
</dbReference>
<comment type="pathway">
    <text evidence="9 11">Purine metabolism; AMP biosynthesis via de novo pathway; AMP from IMP: step 1/2.</text>
</comment>
<evidence type="ECO:0000259" key="12">
    <source>
        <dbReference type="PROSITE" id="PS50003"/>
    </source>
</evidence>
<evidence type="ECO:0000256" key="11">
    <source>
        <dbReference type="RuleBase" id="RU000520"/>
    </source>
</evidence>
<dbReference type="InterPro" id="IPR042110">
    <property type="entry name" value="Adenylosuccinate_synth_dom2"/>
</dbReference>
<dbReference type="EMBL" id="MBAD02001669">
    <property type="protein sequence ID" value="RLN52582.1"/>
    <property type="molecule type" value="Genomic_DNA"/>
</dbReference>
<dbReference type="GO" id="GO:0005737">
    <property type="term" value="C:cytoplasm"/>
    <property type="evidence" value="ECO:0007669"/>
    <property type="project" value="UniProtKB-SubCell"/>
</dbReference>
<gene>
    <name evidence="13" type="ORF">BBJ29_005845</name>
    <name evidence="14" type="ORF">BBP00_00007795</name>
</gene>
<keyword evidence="5 9" id="KW-0658">Purine biosynthesis</keyword>
<dbReference type="InterPro" id="IPR018220">
    <property type="entry name" value="Adenylosuccin_syn_GTP-bd"/>
</dbReference>
<dbReference type="PANTHER" id="PTHR11846">
    <property type="entry name" value="ADENYLOSUCCINATE SYNTHETASE"/>
    <property type="match status" value="1"/>
</dbReference>